<evidence type="ECO:0000313" key="2">
    <source>
        <dbReference type="EMBL" id="KAK9116292.1"/>
    </source>
</evidence>
<protein>
    <submittedName>
        <fullName evidence="2">Uncharacterized protein</fullName>
    </submittedName>
</protein>
<comment type="caution">
    <text evidence="2">The sequence shown here is derived from an EMBL/GenBank/DDBJ whole genome shotgun (WGS) entry which is preliminary data.</text>
</comment>
<dbReference type="Proteomes" id="UP001417504">
    <property type="component" value="Unassembled WGS sequence"/>
</dbReference>
<keyword evidence="3" id="KW-1185">Reference proteome</keyword>
<organism evidence="2 3">
    <name type="scientific">Stephania japonica</name>
    <dbReference type="NCBI Taxonomy" id="461633"/>
    <lineage>
        <taxon>Eukaryota</taxon>
        <taxon>Viridiplantae</taxon>
        <taxon>Streptophyta</taxon>
        <taxon>Embryophyta</taxon>
        <taxon>Tracheophyta</taxon>
        <taxon>Spermatophyta</taxon>
        <taxon>Magnoliopsida</taxon>
        <taxon>Ranunculales</taxon>
        <taxon>Menispermaceae</taxon>
        <taxon>Menispermoideae</taxon>
        <taxon>Cissampelideae</taxon>
        <taxon>Stephania</taxon>
    </lineage>
</organism>
<sequence>MNVVTLKSVELDKFSFVDEYLSETKKTLEVSSHEDINIAQNKDDETEKEIVVICKRPEEPQKNQERITSDIEVQNELPCLKEGVLVSLPKAVDMSFVVHICVIVICMARMKRTEDVRKAEEARKTEEVNKKTVEKVERVGRRAQIASYRKSKELGRSKGDSDLHDKASAT</sequence>
<evidence type="ECO:0000256" key="1">
    <source>
        <dbReference type="SAM" id="MobiDB-lite"/>
    </source>
</evidence>
<gene>
    <name evidence="2" type="ORF">Sjap_015239</name>
</gene>
<name>A0AAP0IJ12_9MAGN</name>
<feature type="region of interest" description="Disordered" evidence="1">
    <location>
        <begin position="147"/>
        <end position="170"/>
    </location>
</feature>
<feature type="compositionally biased region" description="Basic and acidic residues" evidence="1">
    <location>
        <begin position="150"/>
        <end position="170"/>
    </location>
</feature>
<reference evidence="2 3" key="1">
    <citation type="submission" date="2024-01" db="EMBL/GenBank/DDBJ databases">
        <title>Genome assemblies of Stephania.</title>
        <authorList>
            <person name="Yang L."/>
        </authorList>
    </citation>
    <scope>NUCLEOTIDE SEQUENCE [LARGE SCALE GENOMIC DNA]</scope>
    <source>
        <strain evidence="2">QJT</strain>
        <tissue evidence="2">Leaf</tissue>
    </source>
</reference>
<proteinExistence type="predicted"/>
<evidence type="ECO:0000313" key="3">
    <source>
        <dbReference type="Proteomes" id="UP001417504"/>
    </source>
</evidence>
<dbReference type="AlphaFoldDB" id="A0AAP0IJ12"/>
<dbReference type="EMBL" id="JBBNAE010000006">
    <property type="protein sequence ID" value="KAK9116292.1"/>
    <property type="molecule type" value="Genomic_DNA"/>
</dbReference>
<accession>A0AAP0IJ12</accession>